<name>A0A0Q9ZDP2_9FLAO</name>
<dbReference type="RefSeq" id="WP_057481977.1">
    <property type="nucleotide sequence ID" value="NZ_BMWR01000001.1"/>
</dbReference>
<dbReference type="Gene3D" id="3.40.50.2000">
    <property type="entry name" value="Glycogen Phosphorylase B"/>
    <property type="match status" value="2"/>
</dbReference>
<dbReference type="GO" id="GO:0016757">
    <property type="term" value="F:glycosyltransferase activity"/>
    <property type="evidence" value="ECO:0007669"/>
    <property type="project" value="InterPro"/>
</dbReference>
<evidence type="ECO:0000313" key="4">
    <source>
        <dbReference type="Proteomes" id="UP000051643"/>
    </source>
</evidence>
<sequence length="386" mass="44566">MNVLHLERKFPGNTETFIVNQINALPNYKHSVFTVDFLNSLPTIAEVYHPGSIPFLSDKILRNNQVAYFKKQLDYIRPDVVHAHFITDACVFREVTKNLKIPKICSCYGYDVSVIPVKFKYFYKHFYKPIIEEYDLFLAMTEEMKNDLINIGFPESKIKVHYHGIDTQKFDSVRNYEMLSGEMKILTIASLLEVKGHETVLRALSRIKNEAPTLKFHYDIVGGGKLLKPLTQMAYDLGLTENLTFHGYLKHNEILKSLIQHANVFVHPSVLTKQNDKEGIPGAIVEAMASGLPVISTRHGGIPFVINDKKTGFLIEEKDDREMSQLLIKLYDYNLRKQVGEQAKIYAQEFLDLHKKAMDLEEIYKSLIFKNNDYVWNSRGHKCRTN</sequence>
<dbReference type="InterPro" id="IPR050194">
    <property type="entry name" value="Glycosyltransferase_grp1"/>
</dbReference>
<dbReference type="SUPFAM" id="SSF53756">
    <property type="entry name" value="UDP-Glycosyltransferase/glycogen phosphorylase"/>
    <property type="match status" value="1"/>
</dbReference>
<dbReference type="Pfam" id="PF00534">
    <property type="entry name" value="Glycos_transf_1"/>
    <property type="match status" value="1"/>
</dbReference>
<accession>A0A0Q9ZDP2</accession>
<feature type="domain" description="Glycosyl transferase family 1" evidence="1">
    <location>
        <begin position="181"/>
        <end position="344"/>
    </location>
</feature>
<reference evidence="3" key="1">
    <citation type="submission" date="2015-10" db="EMBL/GenBank/DDBJ databases">
        <title>Draft genome sequence of Salegentibacter mishustinae KCTC 12263.</title>
        <authorList>
            <person name="Lin W."/>
            <person name="Zheng Q."/>
        </authorList>
    </citation>
    <scope>NUCLEOTIDE SEQUENCE [LARGE SCALE GENOMIC DNA]</scope>
    <source>
        <strain evidence="3">KCTC 12263</strain>
    </source>
</reference>
<keyword evidence="4" id="KW-1185">Reference proteome</keyword>
<organism evidence="3 4">
    <name type="scientific">Salegentibacter mishustinae</name>
    <dbReference type="NCBI Taxonomy" id="270918"/>
    <lineage>
        <taxon>Bacteria</taxon>
        <taxon>Pseudomonadati</taxon>
        <taxon>Bacteroidota</taxon>
        <taxon>Flavobacteriia</taxon>
        <taxon>Flavobacteriales</taxon>
        <taxon>Flavobacteriaceae</taxon>
        <taxon>Salegentibacter</taxon>
    </lineage>
</organism>
<dbReference type="OrthoDB" id="1522162at2"/>
<dbReference type="EMBL" id="LKTP01000023">
    <property type="protein sequence ID" value="KRG28306.1"/>
    <property type="molecule type" value="Genomic_DNA"/>
</dbReference>
<dbReference type="AlphaFoldDB" id="A0A0Q9ZDP2"/>
<comment type="caution">
    <text evidence="3">The sequence shown here is derived from an EMBL/GenBank/DDBJ whole genome shotgun (WGS) entry which is preliminary data.</text>
</comment>
<dbReference type="InterPro" id="IPR001296">
    <property type="entry name" value="Glyco_trans_1"/>
</dbReference>
<evidence type="ECO:0000313" key="3">
    <source>
        <dbReference type="EMBL" id="KRG28306.1"/>
    </source>
</evidence>
<feature type="domain" description="Glycosyltransferase subfamily 4-like N-terminal" evidence="2">
    <location>
        <begin position="15"/>
        <end position="168"/>
    </location>
</feature>
<dbReference type="InterPro" id="IPR028098">
    <property type="entry name" value="Glyco_trans_4-like_N"/>
</dbReference>
<dbReference type="PANTHER" id="PTHR45947">
    <property type="entry name" value="SULFOQUINOVOSYL TRANSFERASE SQD2"/>
    <property type="match status" value="1"/>
</dbReference>
<evidence type="ECO:0000259" key="2">
    <source>
        <dbReference type="Pfam" id="PF13439"/>
    </source>
</evidence>
<dbReference type="Pfam" id="PF13439">
    <property type="entry name" value="Glyco_transf_4"/>
    <property type="match status" value="1"/>
</dbReference>
<proteinExistence type="predicted"/>
<dbReference type="PANTHER" id="PTHR45947:SF14">
    <property type="entry name" value="SLL1723 PROTEIN"/>
    <property type="match status" value="1"/>
</dbReference>
<gene>
    <name evidence="3" type="ORF">APR42_05830</name>
</gene>
<dbReference type="Proteomes" id="UP000051643">
    <property type="component" value="Unassembled WGS sequence"/>
</dbReference>
<dbReference type="STRING" id="270918.APR42_05830"/>
<evidence type="ECO:0008006" key="5">
    <source>
        <dbReference type="Google" id="ProtNLM"/>
    </source>
</evidence>
<evidence type="ECO:0000259" key="1">
    <source>
        <dbReference type="Pfam" id="PF00534"/>
    </source>
</evidence>
<protein>
    <recommendedName>
        <fullName evidence="5">Glycosyl transferase family 1</fullName>
    </recommendedName>
</protein>